<sequence>MRANGGQTDSGSFSEKLMRLLDRVEYRRVEGGEDMEDIARLRFKAYKAVNLMELTGSTLIDTLDFDSHAYVFGIYLDERLVSTVRVHHVTPDHRASTSGLIFGEEIDVFLDAGMVLIDPGRLAVDPEVLGDDLKALPYLTLRPVGMACEYFAADRCLTACRPRHAAFYKRIFGSRTVVERRENLGVYNADGSLLVAQVRGQRPSILDRYPIFDSEPFERRLTFGGREEVPFAPLTILPTARFAQMGQGRSFLRRSTGV</sequence>
<dbReference type="Pfam" id="PF21926">
    <property type="entry name" value="FeeM"/>
    <property type="match status" value="1"/>
</dbReference>
<evidence type="ECO:0000313" key="3">
    <source>
        <dbReference type="Proteomes" id="UP000220353"/>
    </source>
</evidence>
<accession>A0A2A6LZ39</accession>
<protein>
    <recommendedName>
        <fullName evidence="1">N-acyl amino acid synthase FeeM catalytic core domain-containing protein</fullName>
    </recommendedName>
</protein>
<dbReference type="AlphaFoldDB" id="A0A2A6LZ39"/>
<dbReference type="InterPro" id="IPR054597">
    <property type="entry name" value="FeeM_cat"/>
</dbReference>
<name>A0A2A6LZ39_RHIFR</name>
<dbReference type="Proteomes" id="UP000220353">
    <property type="component" value="Unassembled WGS sequence"/>
</dbReference>
<dbReference type="Gene3D" id="3.40.630.30">
    <property type="match status" value="1"/>
</dbReference>
<proteinExistence type="predicted"/>
<organism evidence="2 3">
    <name type="scientific">Rhizobium fredii</name>
    <name type="common">Sinorhizobium fredii</name>
    <dbReference type="NCBI Taxonomy" id="380"/>
    <lineage>
        <taxon>Bacteria</taxon>
        <taxon>Pseudomonadati</taxon>
        <taxon>Pseudomonadota</taxon>
        <taxon>Alphaproteobacteria</taxon>
        <taxon>Hyphomicrobiales</taxon>
        <taxon>Rhizobiaceae</taxon>
        <taxon>Sinorhizobium/Ensifer group</taxon>
        <taxon>Sinorhizobium</taxon>
    </lineage>
</organism>
<dbReference type="SUPFAM" id="SSF55729">
    <property type="entry name" value="Acyl-CoA N-acyltransferases (Nat)"/>
    <property type="match status" value="1"/>
</dbReference>
<gene>
    <name evidence="2" type="ORF">CO661_10930</name>
</gene>
<reference evidence="2 3" key="1">
    <citation type="submission" date="2017-09" db="EMBL/GenBank/DDBJ databases">
        <title>Comparative genomics of rhizobia isolated from Phaseolus vulgaris in China.</title>
        <authorList>
            <person name="Tong W."/>
        </authorList>
    </citation>
    <scope>NUCLEOTIDE SEQUENCE [LARGE SCALE GENOMIC DNA]</scope>
    <source>
        <strain evidence="2 3">PCH1</strain>
    </source>
</reference>
<dbReference type="InterPro" id="IPR016181">
    <property type="entry name" value="Acyl_CoA_acyltransferase"/>
</dbReference>
<evidence type="ECO:0000313" key="2">
    <source>
        <dbReference type="EMBL" id="PDT47804.1"/>
    </source>
</evidence>
<comment type="caution">
    <text evidence="2">The sequence shown here is derived from an EMBL/GenBank/DDBJ whole genome shotgun (WGS) entry which is preliminary data.</text>
</comment>
<feature type="domain" description="N-acyl amino acid synthase FeeM catalytic core" evidence="1">
    <location>
        <begin position="37"/>
        <end position="194"/>
    </location>
</feature>
<dbReference type="RefSeq" id="WP_037470082.1">
    <property type="nucleotide sequence ID" value="NZ_NWTC01000007.1"/>
</dbReference>
<dbReference type="EMBL" id="NWTC01000007">
    <property type="protein sequence ID" value="PDT47804.1"/>
    <property type="molecule type" value="Genomic_DNA"/>
</dbReference>
<evidence type="ECO:0000259" key="1">
    <source>
        <dbReference type="Pfam" id="PF21926"/>
    </source>
</evidence>